<accession>A0A8S1JSD0</accession>
<dbReference type="EMBL" id="CAJJDM010000002">
    <property type="protein sequence ID" value="CAD8043510.1"/>
    <property type="molecule type" value="Genomic_DNA"/>
</dbReference>
<organism evidence="1 2">
    <name type="scientific">Paramecium primaurelia</name>
    <dbReference type="NCBI Taxonomy" id="5886"/>
    <lineage>
        <taxon>Eukaryota</taxon>
        <taxon>Sar</taxon>
        <taxon>Alveolata</taxon>
        <taxon>Ciliophora</taxon>
        <taxon>Intramacronucleata</taxon>
        <taxon>Oligohymenophorea</taxon>
        <taxon>Peniculida</taxon>
        <taxon>Parameciidae</taxon>
        <taxon>Paramecium</taxon>
    </lineage>
</organism>
<evidence type="ECO:0000313" key="2">
    <source>
        <dbReference type="Proteomes" id="UP000688137"/>
    </source>
</evidence>
<gene>
    <name evidence="1" type="ORF">PPRIM_AZ9-3.1.T0050163</name>
</gene>
<name>A0A8S1JSD0_PARPR</name>
<dbReference type="AlphaFoldDB" id="A0A8S1JSD0"/>
<comment type="caution">
    <text evidence="1">The sequence shown here is derived from an EMBL/GenBank/DDBJ whole genome shotgun (WGS) entry which is preliminary data.</text>
</comment>
<sequence length="234" mass="28159">MKQMREIDFVIQKPERCLIMILDSITVKILSSIMKLKDLIDMGNCNVNHNLSMMHSISQRLQMIQQIGQQMILKFQLIYRKINVIFSYNLPQRLLKQICKQNLANRILQIKEFNHHLYFLDDNAFHFEILQIYIDDQMQLIQLFLPSLRPFQSIKLSTIKNNQFSQLFANCLPRLLDSWDRTDQMVKDEGGELHFLILDRTFKIMIKLDQFQQFYLLYRCHNMNVNRFLIKLQI</sequence>
<reference evidence="1" key="1">
    <citation type="submission" date="2021-01" db="EMBL/GenBank/DDBJ databases">
        <authorList>
            <consortium name="Genoscope - CEA"/>
            <person name="William W."/>
        </authorList>
    </citation>
    <scope>NUCLEOTIDE SEQUENCE</scope>
</reference>
<proteinExistence type="predicted"/>
<dbReference type="Proteomes" id="UP000688137">
    <property type="component" value="Unassembled WGS sequence"/>
</dbReference>
<protein>
    <submittedName>
        <fullName evidence="1">Uncharacterized protein</fullName>
    </submittedName>
</protein>
<keyword evidence="2" id="KW-1185">Reference proteome</keyword>
<dbReference type="Pfam" id="PF00995">
    <property type="entry name" value="Sec1"/>
    <property type="match status" value="1"/>
</dbReference>
<evidence type="ECO:0000313" key="1">
    <source>
        <dbReference type="EMBL" id="CAD8043510.1"/>
    </source>
</evidence>
<dbReference type="GO" id="GO:0016192">
    <property type="term" value="P:vesicle-mediated transport"/>
    <property type="evidence" value="ECO:0007669"/>
    <property type="project" value="InterPro"/>
</dbReference>
<dbReference type="InterPro" id="IPR001619">
    <property type="entry name" value="Sec1-like"/>
</dbReference>